<dbReference type="SUPFAM" id="SSF52317">
    <property type="entry name" value="Class I glutamine amidotransferase-like"/>
    <property type="match status" value="1"/>
</dbReference>
<reference evidence="2 3" key="1">
    <citation type="submission" date="2018-01" db="EMBL/GenBank/DDBJ databases">
        <title>Whole genome analyses suggest that Burkholderia sensu lato contains two further novel genera in the rhizoxinica-symbiotica group Mycetohabitans gen. nov., and Trinickia gen. nov.: implications for the evolution of diazotrophy and nodulation in the Burkholderiaceae.</title>
        <authorList>
            <person name="Estrada-de los Santos P."/>
            <person name="Palmer M."/>
            <person name="Chavez-Ramirez B."/>
            <person name="Beukes C."/>
            <person name="Steenkamp E.T."/>
            <person name="Hirsch A.M."/>
            <person name="Manyaka P."/>
            <person name="Maluk M."/>
            <person name="Lafos M."/>
            <person name="Crook M."/>
            <person name="Gross E."/>
            <person name="Simon M.F."/>
            <person name="Bueno dos Reis Junior F."/>
            <person name="Poole P.S."/>
            <person name="Venter S.N."/>
            <person name="James E.K."/>
        </authorList>
    </citation>
    <scope>NUCLEOTIDE SEQUENCE [LARGE SCALE GENOMIC DNA]</scope>
    <source>
        <strain evidence="2 3">GIMN1.004</strain>
    </source>
</reference>
<dbReference type="CDD" id="cd01741">
    <property type="entry name" value="GATase1_1"/>
    <property type="match status" value="1"/>
</dbReference>
<dbReference type="Proteomes" id="UP000235616">
    <property type="component" value="Unassembled WGS sequence"/>
</dbReference>
<dbReference type="InterPro" id="IPR017926">
    <property type="entry name" value="GATASE"/>
</dbReference>
<accession>A0A2N7VE80</accession>
<evidence type="ECO:0000313" key="3">
    <source>
        <dbReference type="Proteomes" id="UP000235616"/>
    </source>
</evidence>
<sequence>MKVHVLQHASFEGLGNMETWLRERDAQVSFSRLYESPALPDLSDLDDIDLLIALGGPMSVNDEATLPWLAPEKRLIAAAIDRGIGVLGTCLGAQLIAAAKGAKVYPADEKEIGWHAVSGTSRETSAFRLPDHAEVFHWHGETFDLPAHAVNLARSASCTNQAFQLGSRVLGLQFHLEVTRDSVARMLDHCKSDLVSGRYVQSESQIRSSAESRYATLQTLMHGVLDYISA</sequence>
<dbReference type="InterPro" id="IPR029062">
    <property type="entry name" value="Class_I_gatase-like"/>
</dbReference>
<protein>
    <submittedName>
        <fullName evidence="2">Amidotransferase</fullName>
    </submittedName>
</protein>
<dbReference type="PANTHER" id="PTHR42695">
    <property type="entry name" value="GLUTAMINE AMIDOTRANSFERASE YLR126C-RELATED"/>
    <property type="match status" value="1"/>
</dbReference>
<dbReference type="PANTHER" id="PTHR42695:SF5">
    <property type="entry name" value="GLUTAMINE AMIDOTRANSFERASE YLR126C-RELATED"/>
    <property type="match status" value="1"/>
</dbReference>
<keyword evidence="2" id="KW-0808">Transferase</keyword>
<dbReference type="EMBL" id="PNYA01000031">
    <property type="protein sequence ID" value="PMS15466.1"/>
    <property type="molecule type" value="Genomic_DNA"/>
</dbReference>
<dbReference type="GO" id="GO:0005829">
    <property type="term" value="C:cytosol"/>
    <property type="evidence" value="ECO:0007669"/>
    <property type="project" value="TreeGrafter"/>
</dbReference>
<comment type="caution">
    <text evidence="2">The sequence shown here is derived from an EMBL/GenBank/DDBJ whole genome shotgun (WGS) entry which is preliminary data.</text>
</comment>
<dbReference type="FunFam" id="3.40.50.880:FF:000033">
    <property type="entry name" value="Glutamine amidotransferase class-I"/>
    <property type="match status" value="1"/>
</dbReference>
<dbReference type="PROSITE" id="PS51273">
    <property type="entry name" value="GATASE_TYPE_1"/>
    <property type="match status" value="1"/>
</dbReference>
<dbReference type="InterPro" id="IPR044992">
    <property type="entry name" value="ChyE-like"/>
</dbReference>
<feature type="domain" description="Glutamine amidotransferase" evidence="1">
    <location>
        <begin position="21"/>
        <end position="180"/>
    </location>
</feature>
<dbReference type="AlphaFoldDB" id="A0A2N7VE80"/>
<proteinExistence type="predicted"/>
<evidence type="ECO:0000313" key="2">
    <source>
        <dbReference type="EMBL" id="PMS15466.1"/>
    </source>
</evidence>
<dbReference type="Pfam" id="PF00117">
    <property type="entry name" value="GATase"/>
    <property type="match status" value="1"/>
</dbReference>
<organism evidence="2 3">
    <name type="scientific">Trinickia dabaoshanensis</name>
    <dbReference type="NCBI Taxonomy" id="564714"/>
    <lineage>
        <taxon>Bacteria</taxon>
        <taxon>Pseudomonadati</taxon>
        <taxon>Pseudomonadota</taxon>
        <taxon>Betaproteobacteria</taxon>
        <taxon>Burkholderiales</taxon>
        <taxon>Burkholderiaceae</taxon>
        <taxon>Trinickia</taxon>
    </lineage>
</organism>
<name>A0A2N7VE80_9BURK</name>
<dbReference type="Gene3D" id="3.40.50.880">
    <property type="match status" value="1"/>
</dbReference>
<dbReference type="GO" id="GO:0016740">
    <property type="term" value="F:transferase activity"/>
    <property type="evidence" value="ECO:0007669"/>
    <property type="project" value="UniProtKB-KW"/>
</dbReference>
<dbReference type="RefSeq" id="WP_102648482.1">
    <property type="nucleotide sequence ID" value="NZ_PNYA01000031.1"/>
</dbReference>
<dbReference type="OrthoDB" id="9813383at2"/>
<gene>
    <name evidence="2" type="ORF">C0Z18_26880</name>
</gene>
<keyword evidence="3" id="KW-1185">Reference proteome</keyword>
<evidence type="ECO:0000259" key="1">
    <source>
        <dbReference type="Pfam" id="PF00117"/>
    </source>
</evidence>